<dbReference type="InterPro" id="IPR019267">
    <property type="entry name" value="CRISPR-assoc_Cas6_C"/>
</dbReference>
<dbReference type="EMBL" id="CYYA01000022">
    <property type="protein sequence ID" value="CUN22556.1"/>
    <property type="molecule type" value="Genomic_DNA"/>
</dbReference>
<proteinExistence type="predicted"/>
<evidence type="ECO:0000313" key="6">
    <source>
        <dbReference type="EMBL" id="CUN22556.1"/>
    </source>
</evidence>
<accession>A0A173V7E6</accession>
<gene>
    <name evidence="6" type="ORF">ERS852448_02561</name>
</gene>
<dbReference type="AlphaFoldDB" id="A0A173V7E6"/>
<feature type="domain" description="CRISPR-associated protein Cas6 C-terminal" evidence="5">
    <location>
        <begin position="123"/>
        <end position="237"/>
    </location>
</feature>
<evidence type="ECO:0000256" key="1">
    <source>
        <dbReference type="ARBA" id="ARBA00022722"/>
    </source>
</evidence>
<dbReference type="STRING" id="39490.ERS852448_02561"/>
<evidence type="ECO:0000259" key="5">
    <source>
        <dbReference type="Pfam" id="PF10040"/>
    </source>
</evidence>
<evidence type="ECO:0000256" key="3">
    <source>
        <dbReference type="ARBA" id="ARBA00022801"/>
    </source>
</evidence>
<protein>
    <submittedName>
        <fullName evidence="6">CRISPR-associated endoribonuclease Cas6</fullName>
    </submittedName>
</protein>
<evidence type="ECO:0000256" key="2">
    <source>
        <dbReference type="ARBA" id="ARBA00022759"/>
    </source>
</evidence>
<dbReference type="OrthoDB" id="425607at2"/>
<keyword evidence="2" id="KW-0255">Endonuclease</keyword>
<dbReference type="GO" id="GO:0016788">
    <property type="term" value="F:hydrolase activity, acting on ester bonds"/>
    <property type="evidence" value="ECO:0007669"/>
    <property type="project" value="InterPro"/>
</dbReference>
<keyword evidence="3" id="KW-0378">Hydrolase</keyword>
<dbReference type="NCBIfam" id="TIGR01877">
    <property type="entry name" value="cas_cas6"/>
    <property type="match status" value="1"/>
</dbReference>
<organism evidence="6 7">
    <name type="scientific">Eubacterium ramulus</name>
    <dbReference type="NCBI Taxonomy" id="39490"/>
    <lineage>
        <taxon>Bacteria</taxon>
        <taxon>Bacillati</taxon>
        <taxon>Bacillota</taxon>
        <taxon>Clostridia</taxon>
        <taxon>Eubacteriales</taxon>
        <taxon>Eubacteriaceae</taxon>
        <taxon>Eubacterium</taxon>
    </lineage>
</organism>
<dbReference type="Pfam" id="PF10040">
    <property type="entry name" value="CRISPR_Cas6"/>
    <property type="match status" value="1"/>
</dbReference>
<evidence type="ECO:0000256" key="4">
    <source>
        <dbReference type="ARBA" id="ARBA00023118"/>
    </source>
</evidence>
<dbReference type="GO" id="GO:0004519">
    <property type="term" value="F:endonuclease activity"/>
    <property type="evidence" value="ECO:0007669"/>
    <property type="project" value="UniProtKB-KW"/>
</dbReference>
<name>A0A173V7E6_EUBRA</name>
<reference evidence="6 7" key="1">
    <citation type="submission" date="2015-09" db="EMBL/GenBank/DDBJ databases">
        <authorList>
            <consortium name="Pathogen Informatics"/>
        </authorList>
    </citation>
    <scope>NUCLEOTIDE SEQUENCE [LARGE SCALE GENOMIC DNA]</scope>
    <source>
        <strain evidence="6 7">2789STDY5608891</strain>
    </source>
</reference>
<dbReference type="CDD" id="cd21141">
    <property type="entry name" value="Cas6_III-like"/>
    <property type="match status" value="1"/>
</dbReference>
<keyword evidence="4" id="KW-0051">Antiviral defense</keyword>
<dbReference type="GO" id="GO:0051607">
    <property type="term" value="P:defense response to virus"/>
    <property type="evidence" value="ECO:0007669"/>
    <property type="project" value="UniProtKB-KW"/>
</dbReference>
<dbReference type="Gene3D" id="3.30.70.1900">
    <property type="match status" value="1"/>
</dbReference>
<dbReference type="InterPro" id="IPR010156">
    <property type="entry name" value="CRISPR-assoc_prot_Cas6"/>
</dbReference>
<keyword evidence="1" id="KW-0540">Nuclease</keyword>
<sequence>MLGKLELKLRCAEEINYQMASLFHGVLMELIPSEYADYLHLSQLHPYSQHLEYRDETWYWIICGLNKEAVQTIIVDSVWNVNRIMLKKKKIKIDIIQRKYTEISYQELIDHFYEMESSPYINVHFIAPTAFKQKGKYVFYPDLRGIYQSLMSKYDSAARDEGMVDEETLEQLCENSQIVRYDLKSVNFFVEKVKIPAFIGKITIKLTGTKTMTNFANMLFEFGEYSGIGIKTSLGMGCIKLNERGRK</sequence>
<evidence type="ECO:0000313" key="7">
    <source>
        <dbReference type="Proteomes" id="UP000095492"/>
    </source>
</evidence>
<dbReference type="Proteomes" id="UP000095492">
    <property type="component" value="Unassembled WGS sequence"/>
</dbReference>